<keyword evidence="2" id="KW-1185">Reference proteome</keyword>
<evidence type="ECO:0000313" key="3">
    <source>
        <dbReference type="WBParaSite" id="EVEC_0000926601-mRNA-1"/>
    </source>
</evidence>
<protein>
    <submittedName>
        <fullName evidence="3">Reverse transcriptase domain-containing protein</fullName>
    </submittedName>
</protein>
<reference evidence="3" key="1">
    <citation type="submission" date="2017-02" db="UniProtKB">
        <authorList>
            <consortium name="WormBaseParasite"/>
        </authorList>
    </citation>
    <scope>IDENTIFICATION</scope>
</reference>
<accession>A0A0N4VEY7</accession>
<dbReference type="Proteomes" id="UP000274131">
    <property type="component" value="Unassembled WGS sequence"/>
</dbReference>
<evidence type="ECO:0000313" key="1">
    <source>
        <dbReference type="EMBL" id="VDD93956.1"/>
    </source>
</evidence>
<gene>
    <name evidence="1" type="ORF">EVEC_LOCUS8707</name>
</gene>
<dbReference type="WBParaSite" id="EVEC_0000926601-mRNA-1">
    <property type="protein sequence ID" value="EVEC_0000926601-mRNA-1"/>
    <property type="gene ID" value="EVEC_0000926601"/>
</dbReference>
<dbReference type="EMBL" id="UXUI01009565">
    <property type="protein sequence ID" value="VDD93956.1"/>
    <property type="molecule type" value="Genomic_DNA"/>
</dbReference>
<reference evidence="1 2" key="2">
    <citation type="submission" date="2018-10" db="EMBL/GenBank/DDBJ databases">
        <authorList>
            <consortium name="Pathogen Informatics"/>
        </authorList>
    </citation>
    <scope>NUCLEOTIDE SEQUENCE [LARGE SCALE GENOMIC DNA]</scope>
</reference>
<name>A0A0N4VEY7_ENTVE</name>
<evidence type="ECO:0000313" key="2">
    <source>
        <dbReference type="Proteomes" id="UP000274131"/>
    </source>
</evidence>
<proteinExistence type="predicted"/>
<sequence length="66" mass="7445">MPGSLPYQLRFCGEKIEKRHECLATEVNAVQGRMEGAEEKVMKDVCTGMVKVRVRDECVVIGKTME</sequence>
<dbReference type="AlphaFoldDB" id="A0A0N4VEY7"/>
<organism evidence="3">
    <name type="scientific">Enterobius vermicularis</name>
    <name type="common">Human pinworm</name>
    <dbReference type="NCBI Taxonomy" id="51028"/>
    <lineage>
        <taxon>Eukaryota</taxon>
        <taxon>Metazoa</taxon>
        <taxon>Ecdysozoa</taxon>
        <taxon>Nematoda</taxon>
        <taxon>Chromadorea</taxon>
        <taxon>Rhabditida</taxon>
        <taxon>Spirurina</taxon>
        <taxon>Oxyuridomorpha</taxon>
        <taxon>Oxyuroidea</taxon>
        <taxon>Oxyuridae</taxon>
        <taxon>Enterobius</taxon>
    </lineage>
</organism>